<name>A0A0F8ZLY5_9ZZZZ</name>
<accession>A0A0F8ZLY5</accession>
<sequence>MPTRKETRPKYVTDFECPECGANDAVGLTSDPSRKEFNVGWCECGYTWVSAFGHMKKIKEWENI</sequence>
<protein>
    <submittedName>
        <fullName evidence="1">Uncharacterized protein</fullName>
    </submittedName>
</protein>
<dbReference type="EMBL" id="LAZR01050580">
    <property type="protein sequence ID" value="KKK87045.1"/>
    <property type="molecule type" value="Genomic_DNA"/>
</dbReference>
<dbReference type="SUPFAM" id="SSF57783">
    <property type="entry name" value="Zinc beta-ribbon"/>
    <property type="match status" value="1"/>
</dbReference>
<dbReference type="AlphaFoldDB" id="A0A0F8ZLY5"/>
<organism evidence="1">
    <name type="scientific">marine sediment metagenome</name>
    <dbReference type="NCBI Taxonomy" id="412755"/>
    <lineage>
        <taxon>unclassified sequences</taxon>
        <taxon>metagenomes</taxon>
        <taxon>ecological metagenomes</taxon>
    </lineage>
</organism>
<gene>
    <name evidence="1" type="ORF">LCGC14_2757190</name>
</gene>
<comment type="caution">
    <text evidence="1">The sequence shown here is derived from an EMBL/GenBank/DDBJ whole genome shotgun (WGS) entry which is preliminary data.</text>
</comment>
<proteinExistence type="predicted"/>
<evidence type="ECO:0000313" key="1">
    <source>
        <dbReference type="EMBL" id="KKK87045.1"/>
    </source>
</evidence>
<reference evidence="1" key="1">
    <citation type="journal article" date="2015" name="Nature">
        <title>Complex archaea that bridge the gap between prokaryotes and eukaryotes.</title>
        <authorList>
            <person name="Spang A."/>
            <person name="Saw J.H."/>
            <person name="Jorgensen S.L."/>
            <person name="Zaremba-Niedzwiedzka K."/>
            <person name="Martijn J."/>
            <person name="Lind A.E."/>
            <person name="van Eijk R."/>
            <person name="Schleper C."/>
            <person name="Guy L."/>
            <person name="Ettema T.J."/>
        </authorList>
    </citation>
    <scope>NUCLEOTIDE SEQUENCE</scope>
</reference>